<organism evidence="2 3">
    <name type="scientific">Desulfosporosinus nitroreducens</name>
    <dbReference type="NCBI Taxonomy" id="2018668"/>
    <lineage>
        <taxon>Bacteria</taxon>
        <taxon>Bacillati</taxon>
        <taxon>Bacillota</taxon>
        <taxon>Clostridia</taxon>
        <taxon>Eubacteriales</taxon>
        <taxon>Desulfitobacteriaceae</taxon>
        <taxon>Desulfosporosinus</taxon>
    </lineage>
</organism>
<dbReference type="EMBL" id="JAMJEV010000004">
    <property type="protein sequence ID" value="MDO0822500.1"/>
    <property type="molecule type" value="Genomic_DNA"/>
</dbReference>
<accession>A0ABT8QML4</accession>
<keyword evidence="1" id="KW-1133">Transmembrane helix</keyword>
<keyword evidence="3" id="KW-1185">Reference proteome</keyword>
<sequence length="60" mass="6726">MALSSWITFPSAMDGLVTALTQLEVSGVFLVRKTPRLNQDYVYMISLALFSLPVVFMDIK</sequence>
<dbReference type="Proteomes" id="UP001176021">
    <property type="component" value="Unassembled WGS sequence"/>
</dbReference>
<protein>
    <submittedName>
        <fullName evidence="2">Uncharacterized protein</fullName>
    </submittedName>
</protein>
<proteinExistence type="predicted"/>
<gene>
    <name evidence="2" type="ORF">M8H41_06470</name>
</gene>
<evidence type="ECO:0000256" key="1">
    <source>
        <dbReference type="SAM" id="Phobius"/>
    </source>
</evidence>
<comment type="caution">
    <text evidence="2">The sequence shown here is derived from an EMBL/GenBank/DDBJ whole genome shotgun (WGS) entry which is preliminary data.</text>
</comment>
<keyword evidence="1" id="KW-0472">Membrane</keyword>
<reference evidence="2" key="1">
    <citation type="submission" date="2022-05" db="EMBL/GenBank/DDBJ databases">
        <title>Expanded diversity of anoxic marine methylotrophy in a Black Sea sulfate reducing microorganism.</title>
        <authorList>
            <person name="Fischer P.Q."/>
            <person name="Stams A.J.M."/>
            <person name="Villanueva L."/>
            <person name="Sousa D.Z."/>
        </authorList>
    </citation>
    <scope>NUCLEOTIDE SEQUENCE</scope>
    <source>
        <strain evidence="2">P130</strain>
    </source>
</reference>
<name>A0ABT8QML4_9FIRM</name>
<evidence type="ECO:0000313" key="2">
    <source>
        <dbReference type="EMBL" id="MDO0822500.1"/>
    </source>
</evidence>
<evidence type="ECO:0000313" key="3">
    <source>
        <dbReference type="Proteomes" id="UP001176021"/>
    </source>
</evidence>
<keyword evidence="1" id="KW-0812">Transmembrane</keyword>
<dbReference type="RefSeq" id="WP_301998954.1">
    <property type="nucleotide sequence ID" value="NZ_JAMJEV010000004.1"/>
</dbReference>
<feature type="transmembrane region" description="Helical" evidence="1">
    <location>
        <begin position="41"/>
        <end position="59"/>
    </location>
</feature>